<keyword evidence="2" id="KW-1185">Reference proteome</keyword>
<accession>A0A1E1K5G2</accession>
<reference evidence="2" key="1">
    <citation type="submission" date="2016-03" db="EMBL/GenBank/DDBJ databases">
        <authorList>
            <person name="Guldener U."/>
        </authorList>
    </citation>
    <scope>NUCLEOTIDE SEQUENCE [LARGE SCALE GENOMIC DNA]</scope>
    <source>
        <strain evidence="2">04CH-RAC-A.6.1</strain>
    </source>
</reference>
<dbReference type="Proteomes" id="UP000178912">
    <property type="component" value="Unassembled WGS sequence"/>
</dbReference>
<protein>
    <submittedName>
        <fullName evidence="1">Uncharacterized protein</fullName>
    </submittedName>
</protein>
<dbReference type="AlphaFoldDB" id="A0A1E1K5G2"/>
<dbReference type="EMBL" id="FJUX01000015">
    <property type="protein sequence ID" value="CZS93283.1"/>
    <property type="molecule type" value="Genomic_DNA"/>
</dbReference>
<proteinExistence type="predicted"/>
<sequence length="80" mass="8674">MAPLPPSGYYKSDVLLMGLDHRSLAILTARDTRTDDDVSNVRYVVGQKHAGSLLVTAPAKIPPTANIGHDTIKQTTFIEL</sequence>
<evidence type="ECO:0000313" key="2">
    <source>
        <dbReference type="Proteomes" id="UP000178912"/>
    </source>
</evidence>
<organism evidence="1 2">
    <name type="scientific">Rhynchosporium agropyri</name>
    <dbReference type="NCBI Taxonomy" id="914238"/>
    <lineage>
        <taxon>Eukaryota</taxon>
        <taxon>Fungi</taxon>
        <taxon>Dikarya</taxon>
        <taxon>Ascomycota</taxon>
        <taxon>Pezizomycotina</taxon>
        <taxon>Leotiomycetes</taxon>
        <taxon>Helotiales</taxon>
        <taxon>Ploettnerulaceae</taxon>
        <taxon>Rhynchosporium</taxon>
    </lineage>
</organism>
<evidence type="ECO:0000313" key="1">
    <source>
        <dbReference type="EMBL" id="CZS93283.1"/>
    </source>
</evidence>
<gene>
    <name evidence="1" type="ORF">RAG0_03645</name>
</gene>
<name>A0A1E1K5G2_9HELO</name>